<name>A0A8E0S2P0_9TREM</name>
<feature type="domain" description="ECSIT N-terminal" evidence="2">
    <location>
        <begin position="1"/>
        <end position="139"/>
    </location>
</feature>
<protein>
    <submittedName>
        <fullName evidence="3">Evolutionarily conserved signaling intermediate in Toll pathway mitochondrial</fullName>
    </submittedName>
</protein>
<gene>
    <name evidence="3" type="ORF">FBUS_06706</name>
</gene>
<dbReference type="GO" id="GO:0007178">
    <property type="term" value="P:cell surface receptor protein serine/threonine kinase signaling pathway"/>
    <property type="evidence" value="ECO:0007669"/>
    <property type="project" value="TreeGrafter"/>
</dbReference>
<evidence type="ECO:0000256" key="1">
    <source>
        <dbReference type="SAM" id="MobiDB-lite"/>
    </source>
</evidence>
<keyword evidence="4" id="KW-1185">Reference proteome</keyword>
<dbReference type="PANTHER" id="PTHR13113">
    <property type="entry name" value="ECSIT EVOLUTIONARILY CONSERVED SIGNALING INTERMEDIATE IN TOLL PATHWAYS"/>
    <property type="match status" value="1"/>
</dbReference>
<dbReference type="GO" id="GO:0045087">
    <property type="term" value="P:innate immune response"/>
    <property type="evidence" value="ECO:0007669"/>
    <property type="project" value="TreeGrafter"/>
</dbReference>
<comment type="caution">
    <text evidence="3">The sequence shown here is derived from an EMBL/GenBank/DDBJ whole genome shotgun (WGS) entry which is preliminary data.</text>
</comment>
<dbReference type="OrthoDB" id="10064298at2759"/>
<feature type="compositionally biased region" description="Polar residues" evidence="1">
    <location>
        <begin position="405"/>
        <end position="414"/>
    </location>
</feature>
<proteinExistence type="predicted"/>
<accession>A0A8E0S2P0</accession>
<dbReference type="EMBL" id="LUCM01003831">
    <property type="protein sequence ID" value="KAA0195249.1"/>
    <property type="molecule type" value="Genomic_DNA"/>
</dbReference>
<dbReference type="GO" id="GO:0005739">
    <property type="term" value="C:mitochondrion"/>
    <property type="evidence" value="ECO:0007669"/>
    <property type="project" value="TreeGrafter"/>
</dbReference>
<dbReference type="Pfam" id="PF06239">
    <property type="entry name" value="ECSIT_N"/>
    <property type="match status" value="1"/>
</dbReference>
<dbReference type="AlphaFoldDB" id="A0A8E0S2P0"/>
<evidence type="ECO:0000313" key="4">
    <source>
        <dbReference type="Proteomes" id="UP000728185"/>
    </source>
</evidence>
<dbReference type="InterPro" id="IPR010418">
    <property type="entry name" value="ECSIT"/>
</dbReference>
<evidence type="ECO:0000259" key="2">
    <source>
        <dbReference type="Pfam" id="PF06239"/>
    </source>
</evidence>
<feature type="compositionally biased region" description="Basic and acidic residues" evidence="1">
    <location>
        <begin position="415"/>
        <end position="424"/>
    </location>
</feature>
<reference evidence="3" key="1">
    <citation type="submission" date="2019-05" db="EMBL/GenBank/DDBJ databases">
        <title>Annotation for the trematode Fasciolopsis buski.</title>
        <authorList>
            <person name="Choi Y.-J."/>
        </authorList>
    </citation>
    <scope>NUCLEOTIDE SEQUENCE</scope>
    <source>
        <strain evidence="3">HT</strain>
        <tissue evidence="3">Whole worm</tissue>
    </source>
</reference>
<evidence type="ECO:0000313" key="3">
    <source>
        <dbReference type="EMBL" id="KAA0195249.1"/>
    </source>
</evidence>
<feature type="region of interest" description="Disordered" evidence="1">
    <location>
        <begin position="405"/>
        <end position="436"/>
    </location>
</feature>
<sequence>MSAYEVQDDLDCYKAIIQLFPTGRMTVTTFLQAEWNHFPRQQKTMVQILQQMTENHVLPDDEVGQMIIDIFGWRNHAMQHYRHLMYWMPKLAHANPFPVLLRIVDELDENPIYLAHLIAERISPDRMTKFQLIQLNSEDVITGQPTSLVSAQSPEQQALLSYCATRASANTESGSALRPEPVIYLDGPNFVWYRTLQAAYYTLWTELDRGRLEKEKIRVHRRESWIKHKTLMELPQLGHNALPIDRQLDPVPKLPKSSIQALRLSETVELPVDKTAFLDPKHVLATQGSAQLTTSEPEYDNRWLSLRRSHEYCFLPNELTIHEQGEGTILAVGVVTPTEDALENQKIRFTHDGPLVTSTEAIDLSTLPPVPKLAPEQLLRLWLTQLDKNNPGLSQATLVMRTLNPKSESTNSDPGHSDPTSHTDDENEPQTQAYRF</sequence>
<organism evidence="3 4">
    <name type="scientific">Fasciolopsis buskii</name>
    <dbReference type="NCBI Taxonomy" id="27845"/>
    <lineage>
        <taxon>Eukaryota</taxon>
        <taxon>Metazoa</taxon>
        <taxon>Spiralia</taxon>
        <taxon>Lophotrochozoa</taxon>
        <taxon>Platyhelminthes</taxon>
        <taxon>Trematoda</taxon>
        <taxon>Digenea</taxon>
        <taxon>Plagiorchiida</taxon>
        <taxon>Echinostomata</taxon>
        <taxon>Echinostomatoidea</taxon>
        <taxon>Fasciolidae</taxon>
        <taxon>Fasciolopsis</taxon>
    </lineage>
</organism>
<dbReference type="InterPro" id="IPR046448">
    <property type="entry name" value="ECSIT_N"/>
</dbReference>
<dbReference type="Proteomes" id="UP000728185">
    <property type="component" value="Unassembled WGS sequence"/>
</dbReference>
<dbReference type="PANTHER" id="PTHR13113:SF1">
    <property type="entry name" value="EVOLUTIONARILY CONSERVED SIGNALING INTERMEDIATE IN TOLL PATHWAY, MITOCHONDRIAL"/>
    <property type="match status" value="1"/>
</dbReference>